<dbReference type="Proteomes" id="UP001178508">
    <property type="component" value="Chromosome 10"/>
</dbReference>
<organism evidence="2 3">
    <name type="scientific">Xyrichtys novacula</name>
    <name type="common">Pearly razorfish</name>
    <name type="synonym">Hemipteronotus novacula</name>
    <dbReference type="NCBI Taxonomy" id="13765"/>
    <lineage>
        <taxon>Eukaryota</taxon>
        <taxon>Metazoa</taxon>
        <taxon>Chordata</taxon>
        <taxon>Craniata</taxon>
        <taxon>Vertebrata</taxon>
        <taxon>Euteleostomi</taxon>
        <taxon>Actinopterygii</taxon>
        <taxon>Neopterygii</taxon>
        <taxon>Teleostei</taxon>
        <taxon>Neoteleostei</taxon>
        <taxon>Acanthomorphata</taxon>
        <taxon>Eupercaria</taxon>
        <taxon>Labriformes</taxon>
        <taxon>Labridae</taxon>
        <taxon>Xyrichtys</taxon>
    </lineage>
</organism>
<feature type="region of interest" description="Disordered" evidence="1">
    <location>
        <begin position="1"/>
        <end position="55"/>
    </location>
</feature>
<evidence type="ECO:0000313" key="3">
    <source>
        <dbReference type="Proteomes" id="UP001178508"/>
    </source>
</evidence>
<feature type="compositionally biased region" description="Basic and acidic residues" evidence="1">
    <location>
        <begin position="1"/>
        <end position="37"/>
    </location>
</feature>
<reference evidence="2" key="1">
    <citation type="submission" date="2023-08" db="EMBL/GenBank/DDBJ databases">
        <authorList>
            <person name="Alioto T."/>
            <person name="Alioto T."/>
            <person name="Gomez Garrido J."/>
        </authorList>
    </citation>
    <scope>NUCLEOTIDE SEQUENCE</scope>
</reference>
<evidence type="ECO:0000313" key="2">
    <source>
        <dbReference type="EMBL" id="CAJ1065875.1"/>
    </source>
</evidence>
<evidence type="ECO:0000256" key="1">
    <source>
        <dbReference type="SAM" id="MobiDB-lite"/>
    </source>
</evidence>
<accession>A0AAV1FY12</accession>
<sequence>MHARESERASVRVERDQEGERKRAEKEAEETQRERELCAVADRAGASRSSPGKGRLLALLAEEQTTRRQQHTEWYKMDLTHEYERNPGYKCFSLLRQL</sequence>
<keyword evidence="3" id="KW-1185">Reference proteome</keyword>
<name>A0AAV1FY12_XYRNO</name>
<dbReference type="EMBL" id="OY660873">
    <property type="protein sequence ID" value="CAJ1065875.1"/>
    <property type="molecule type" value="Genomic_DNA"/>
</dbReference>
<gene>
    <name evidence="2" type="ORF">XNOV1_A025458</name>
</gene>
<dbReference type="AlphaFoldDB" id="A0AAV1FY12"/>
<proteinExistence type="predicted"/>
<protein>
    <submittedName>
        <fullName evidence="2">Uncharacterized protein</fullName>
    </submittedName>
</protein>